<feature type="region of interest" description="Disordered" evidence="1">
    <location>
        <begin position="20"/>
        <end position="39"/>
    </location>
</feature>
<comment type="caution">
    <text evidence="2">The sequence shown here is derived from an EMBL/GenBank/DDBJ whole genome shotgun (WGS) entry which is preliminary data.</text>
</comment>
<evidence type="ECO:0000313" key="2">
    <source>
        <dbReference type="EMBL" id="GAA5193673.1"/>
    </source>
</evidence>
<protein>
    <submittedName>
        <fullName evidence="2">Uncharacterized protein</fullName>
    </submittedName>
</protein>
<keyword evidence="3" id="KW-1185">Reference proteome</keyword>
<organism evidence="2 3">
    <name type="scientific">Ferrimonas gelatinilytica</name>
    <dbReference type="NCBI Taxonomy" id="1255257"/>
    <lineage>
        <taxon>Bacteria</taxon>
        <taxon>Pseudomonadati</taxon>
        <taxon>Pseudomonadota</taxon>
        <taxon>Gammaproteobacteria</taxon>
        <taxon>Alteromonadales</taxon>
        <taxon>Ferrimonadaceae</taxon>
        <taxon>Ferrimonas</taxon>
    </lineage>
</organism>
<reference evidence="3" key="1">
    <citation type="journal article" date="2019" name="Int. J. Syst. Evol. Microbiol.">
        <title>The Global Catalogue of Microorganisms (GCM) 10K type strain sequencing project: providing services to taxonomists for standard genome sequencing and annotation.</title>
        <authorList>
            <consortium name="The Broad Institute Genomics Platform"/>
            <consortium name="The Broad Institute Genome Sequencing Center for Infectious Disease"/>
            <person name="Wu L."/>
            <person name="Ma J."/>
        </authorList>
    </citation>
    <scope>NUCLEOTIDE SEQUENCE [LARGE SCALE GENOMIC DNA]</scope>
    <source>
        <strain evidence="3">JCM 18720</strain>
    </source>
</reference>
<evidence type="ECO:0000313" key="3">
    <source>
        <dbReference type="Proteomes" id="UP001501600"/>
    </source>
</evidence>
<proteinExistence type="predicted"/>
<sequence>MSIGWLYPVAKEDTMTLYTPSVSPPRSPQDEAVATTPPLTLGPRNRLCVRRVEPLAVHLSGYRISYLAAATAKAPGIPGGFANGAVARPSQERTVWQLLLEDPQEGYRLTLASDLDTQLSTLLG</sequence>
<name>A0ABP9SCT9_9GAMM</name>
<dbReference type="EMBL" id="BAABLF010000026">
    <property type="protein sequence ID" value="GAA5193673.1"/>
    <property type="molecule type" value="Genomic_DNA"/>
</dbReference>
<gene>
    <name evidence="2" type="ORF">GCM10025772_25080</name>
</gene>
<accession>A0ABP9SCT9</accession>
<dbReference type="Proteomes" id="UP001501600">
    <property type="component" value="Unassembled WGS sequence"/>
</dbReference>
<evidence type="ECO:0000256" key="1">
    <source>
        <dbReference type="SAM" id="MobiDB-lite"/>
    </source>
</evidence>
<dbReference type="RefSeq" id="WP_345317474.1">
    <property type="nucleotide sequence ID" value="NZ_BAABLF010000026.1"/>
</dbReference>